<name>A0A388SGE6_9BURK</name>
<organism evidence="8 9">
    <name type="scientific">Mesosutterella multiformis</name>
    <dbReference type="NCBI Taxonomy" id="2259133"/>
    <lineage>
        <taxon>Bacteria</taxon>
        <taxon>Pseudomonadati</taxon>
        <taxon>Pseudomonadota</taxon>
        <taxon>Betaproteobacteria</taxon>
        <taxon>Burkholderiales</taxon>
        <taxon>Sutterellaceae</taxon>
        <taxon>Mesosutterella</taxon>
    </lineage>
</organism>
<dbReference type="InterPro" id="IPR051449">
    <property type="entry name" value="ABC-2_transporter_component"/>
</dbReference>
<evidence type="ECO:0000313" key="8">
    <source>
        <dbReference type="EMBL" id="GBO94510.1"/>
    </source>
</evidence>
<dbReference type="RefSeq" id="WP_116270764.1">
    <property type="nucleotide sequence ID" value="NZ_BGZJ01000002.1"/>
</dbReference>
<keyword evidence="2" id="KW-1003">Cell membrane</keyword>
<dbReference type="GO" id="GO:0005886">
    <property type="term" value="C:plasma membrane"/>
    <property type="evidence" value="ECO:0007669"/>
    <property type="project" value="UniProtKB-SubCell"/>
</dbReference>
<keyword evidence="4 6" id="KW-1133">Transmembrane helix</keyword>
<evidence type="ECO:0000256" key="1">
    <source>
        <dbReference type="ARBA" id="ARBA00004651"/>
    </source>
</evidence>
<proteinExistence type="predicted"/>
<feature type="transmembrane region" description="Helical" evidence="6">
    <location>
        <begin position="336"/>
        <end position="353"/>
    </location>
</feature>
<keyword evidence="9" id="KW-1185">Reference proteome</keyword>
<dbReference type="GO" id="GO:0140359">
    <property type="term" value="F:ABC-type transporter activity"/>
    <property type="evidence" value="ECO:0007669"/>
    <property type="project" value="InterPro"/>
</dbReference>
<keyword evidence="5 6" id="KW-0472">Membrane</keyword>
<accession>A0A388SGE6</accession>
<evidence type="ECO:0000313" key="9">
    <source>
        <dbReference type="Proteomes" id="UP000266091"/>
    </source>
</evidence>
<feature type="transmembrane region" description="Helical" evidence="6">
    <location>
        <begin position="248"/>
        <end position="269"/>
    </location>
</feature>
<dbReference type="OrthoDB" id="10253at2"/>
<protein>
    <recommendedName>
        <fullName evidence="7">ABC-2 type transporter transmembrane domain-containing protein</fullName>
    </recommendedName>
</protein>
<reference evidence="8 9" key="1">
    <citation type="journal article" date="2018" name="Int. J. Syst. Evol. Microbiol.">
        <title>Mesosutterella multiformis gen. nov., sp. nov., a member of the family Sutterellaceae and Sutterella megalosphaeroides sp. nov., isolated from human faeces.</title>
        <authorList>
            <person name="Sakamoto M."/>
            <person name="Ikeyama N."/>
            <person name="Kunihiro T."/>
            <person name="Iino T."/>
            <person name="Yuki M."/>
            <person name="Ohkuma M."/>
        </authorList>
    </citation>
    <scope>NUCLEOTIDE SEQUENCE [LARGE SCALE GENOMIC DNA]</scope>
    <source>
        <strain evidence="8 9">4NBBH2</strain>
    </source>
</reference>
<dbReference type="Proteomes" id="UP000266091">
    <property type="component" value="Unassembled WGS sequence"/>
</dbReference>
<feature type="transmembrane region" description="Helical" evidence="6">
    <location>
        <begin position="373"/>
        <end position="390"/>
    </location>
</feature>
<sequence length="414" mass="45581">MTKEAALSGFAKWRRDIADSIYEEISAMMSGHFIPYHKLCFMAAFLTALIFSILFTQMGVIEAPVAVVDLDHSARSAKFIQAVDSSRDIRIASVFHTPVDPVYLTRHDNVVGVIVIPKGFEKGLLNGTTPYNIGYEADMGNPAQNGEVFESLNQIAAQEGIPVNAENLQALGPASAQSSGSSGLTVSIRRLFNPTNSLVPVTIAGFLYFFSGIFFGITTLMLTGRVHVMGQWENAILNRGPSAMIARLIPYALGYTAAVTIMTAGLVLFNCMPFKGNYLAYLPSLFMLPFSIGLIAMLITWSFKTPANGASFMIFVVPPGFIMGGMTMAMGELTGTGWYFAHLFPLTWQYSMYRDFAFRGMTLSQMIGPYGEYILYVTALMMLVTLRFYLERRRLLRIRDRQVAALAQVPGEAA</sequence>
<dbReference type="AlphaFoldDB" id="A0A388SGE6"/>
<evidence type="ECO:0000256" key="6">
    <source>
        <dbReference type="SAM" id="Phobius"/>
    </source>
</evidence>
<feature type="transmembrane region" description="Helical" evidence="6">
    <location>
        <begin position="309"/>
        <end position="329"/>
    </location>
</feature>
<feature type="transmembrane region" description="Helical" evidence="6">
    <location>
        <begin position="36"/>
        <end position="55"/>
    </location>
</feature>
<evidence type="ECO:0000259" key="7">
    <source>
        <dbReference type="Pfam" id="PF12698"/>
    </source>
</evidence>
<feature type="transmembrane region" description="Helical" evidence="6">
    <location>
        <begin position="198"/>
        <end position="222"/>
    </location>
</feature>
<keyword evidence="3 6" id="KW-0812">Transmembrane</keyword>
<evidence type="ECO:0000256" key="4">
    <source>
        <dbReference type="ARBA" id="ARBA00022989"/>
    </source>
</evidence>
<comment type="subcellular location">
    <subcellularLocation>
        <location evidence="1">Cell membrane</location>
        <topology evidence="1">Multi-pass membrane protein</topology>
    </subcellularLocation>
</comment>
<evidence type="ECO:0000256" key="5">
    <source>
        <dbReference type="ARBA" id="ARBA00023136"/>
    </source>
</evidence>
<dbReference type="PANTHER" id="PTHR30294">
    <property type="entry name" value="MEMBRANE COMPONENT OF ABC TRANSPORTER YHHJ-RELATED"/>
    <property type="match status" value="1"/>
</dbReference>
<comment type="caution">
    <text evidence="8">The sequence shown here is derived from an EMBL/GenBank/DDBJ whole genome shotgun (WGS) entry which is preliminary data.</text>
</comment>
<dbReference type="EMBL" id="BGZJ01000002">
    <property type="protein sequence ID" value="GBO94510.1"/>
    <property type="molecule type" value="Genomic_DNA"/>
</dbReference>
<dbReference type="Pfam" id="PF12698">
    <property type="entry name" value="ABC2_membrane_3"/>
    <property type="match status" value="1"/>
</dbReference>
<dbReference type="PANTHER" id="PTHR30294:SF29">
    <property type="entry name" value="MULTIDRUG ABC TRANSPORTER PERMEASE YBHS-RELATED"/>
    <property type="match status" value="1"/>
</dbReference>
<evidence type="ECO:0000256" key="2">
    <source>
        <dbReference type="ARBA" id="ARBA00022475"/>
    </source>
</evidence>
<feature type="domain" description="ABC-2 type transporter transmembrane" evidence="7">
    <location>
        <begin position="43"/>
        <end position="374"/>
    </location>
</feature>
<evidence type="ECO:0000256" key="3">
    <source>
        <dbReference type="ARBA" id="ARBA00022692"/>
    </source>
</evidence>
<feature type="transmembrane region" description="Helical" evidence="6">
    <location>
        <begin position="281"/>
        <end position="303"/>
    </location>
</feature>
<dbReference type="InterPro" id="IPR013525">
    <property type="entry name" value="ABC2_TM"/>
</dbReference>
<dbReference type="Gene3D" id="3.40.1710.10">
    <property type="entry name" value="abc type-2 transporter like domain"/>
    <property type="match status" value="1"/>
</dbReference>
<gene>
    <name evidence="8" type="ORF">MESMUL_18640</name>
</gene>